<dbReference type="EMBL" id="JACVVD010000007">
    <property type="protein sequence ID" value="MBD0382438.1"/>
    <property type="molecule type" value="Genomic_DNA"/>
</dbReference>
<dbReference type="RefSeq" id="WP_188176221.1">
    <property type="nucleotide sequence ID" value="NZ_JACVVD010000007.1"/>
</dbReference>
<dbReference type="Proteomes" id="UP000650466">
    <property type="component" value="Unassembled WGS sequence"/>
</dbReference>
<dbReference type="InterPro" id="IPR035965">
    <property type="entry name" value="PAS-like_dom_sf"/>
</dbReference>
<evidence type="ECO:0000313" key="4">
    <source>
        <dbReference type="Proteomes" id="UP000650466"/>
    </source>
</evidence>
<reference evidence="3" key="1">
    <citation type="submission" date="2020-09" db="EMBL/GenBank/DDBJ databases">
        <title>Draft Genome Sequence of Paenibacillus sp. WST5.</title>
        <authorList>
            <person name="Bao Z."/>
        </authorList>
    </citation>
    <scope>NUCLEOTIDE SEQUENCE</scope>
    <source>
        <strain evidence="3">WST5</strain>
    </source>
</reference>
<proteinExistence type="predicted"/>
<dbReference type="SUPFAM" id="SSF55073">
    <property type="entry name" value="Nucleotide cyclase"/>
    <property type="match status" value="1"/>
</dbReference>
<keyword evidence="4" id="KW-1185">Reference proteome</keyword>
<dbReference type="AlphaFoldDB" id="A0A926QL33"/>
<evidence type="ECO:0000313" key="3">
    <source>
        <dbReference type="EMBL" id="MBD0382438.1"/>
    </source>
</evidence>
<sequence>MLTGKADSENAKLTWHQTDRMMFQLIEQAWDLFCVFDIYGNLIYATQSFDRIVGFIPDSFEQVVEFIDSEYRMDVHKLFIKTLQTEDSIKLEFRAKRACENTIWLECTTLPIKDENGELVQISFALNDITLRKNQENRLISMAFHDPLTGLPNRRLFKEQMNQMLMQTKRTGRSLALLYLDIDDFKIINDTMGHDVGDAFLQEFAVRIQSCLRDIDIFARMGGDEFTILLPAVDYKEHVESIARRIICCMEQPWEVKGHTFRATVSMGITMYYPDSDGSTMMKQVDIALYDVKGKGRNNYQFFRFKEENGQE</sequence>
<dbReference type="PROSITE" id="PS50113">
    <property type="entry name" value="PAC"/>
    <property type="match status" value="1"/>
</dbReference>
<dbReference type="PANTHER" id="PTHR46663">
    <property type="entry name" value="DIGUANYLATE CYCLASE DGCT-RELATED"/>
    <property type="match status" value="1"/>
</dbReference>
<dbReference type="SMART" id="SM00267">
    <property type="entry name" value="GGDEF"/>
    <property type="match status" value="1"/>
</dbReference>
<name>A0A926QL33_9BACL</name>
<dbReference type="InterPro" id="IPR000014">
    <property type="entry name" value="PAS"/>
</dbReference>
<comment type="caution">
    <text evidence="3">The sequence shown here is derived from an EMBL/GenBank/DDBJ whole genome shotgun (WGS) entry which is preliminary data.</text>
</comment>
<dbReference type="InterPro" id="IPR029787">
    <property type="entry name" value="Nucleotide_cyclase"/>
</dbReference>
<dbReference type="Pfam" id="PF08447">
    <property type="entry name" value="PAS_3"/>
    <property type="match status" value="1"/>
</dbReference>
<accession>A0A926QL33</accession>
<dbReference type="SUPFAM" id="SSF55785">
    <property type="entry name" value="PYP-like sensor domain (PAS domain)"/>
    <property type="match status" value="1"/>
</dbReference>
<dbReference type="InterPro" id="IPR013655">
    <property type="entry name" value="PAS_fold_3"/>
</dbReference>
<evidence type="ECO:0000259" key="1">
    <source>
        <dbReference type="PROSITE" id="PS50113"/>
    </source>
</evidence>
<dbReference type="CDD" id="cd00130">
    <property type="entry name" value="PAS"/>
    <property type="match status" value="1"/>
</dbReference>
<dbReference type="Gene3D" id="3.30.70.270">
    <property type="match status" value="1"/>
</dbReference>
<dbReference type="CDD" id="cd01949">
    <property type="entry name" value="GGDEF"/>
    <property type="match status" value="1"/>
</dbReference>
<dbReference type="NCBIfam" id="TIGR00229">
    <property type="entry name" value="sensory_box"/>
    <property type="match status" value="1"/>
</dbReference>
<dbReference type="Gene3D" id="3.30.450.20">
    <property type="entry name" value="PAS domain"/>
    <property type="match status" value="1"/>
</dbReference>
<dbReference type="Pfam" id="PF00990">
    <property type="entry name" value="GGDEF"/>
    <property type="match status" value="1"/>
</dbReference>
<feature type="domain" description="GGDEF" evidence="2">
    <location>
        <begin position="173"/>
        <end position="305"/>
    </location>
</feature>
<dbReference type="NCBIfam" id="TIGR00254">
    <property type="entry name" value="GGDEF"/>
    <property type="match status" value="1"/>
</dbReference>
<dbReference type="InterPro" id="IPR000700">
    <property type="entry name" value="PAS-assoc_C"/>
</dbReference>
<dbReference type="InterPro" id="IPR043128">
    <property type="entry name" value="Rev_trsase/Diguanyl_cyclase"/>
</dbReference>
<dbReference type="InterPro" id="IPR000160">
    <property type="entry name" value="GGDEF_dom"/>
</dbReference>
<dbReference type="InterPro" id="IPR052163">
    <property type="entry name" value="DGC-Regulatory_Protein"/>
</dbReference>
<evidence type="ECO:0000259" key="2">
    <source>
        <dbReference type="PROSITE" id="PS50887"/>
    </source>
</evidence>
<dbReference type="FunFam" id="3.30.70.270:FF:000001">
    <property type="entry name" value="Diguanylate cyclase domain protein"/>
    <property type="match status" value="1"/>
</dbReference>
<feature type="domain" description="PAC" evidence="1">
    <location>
        <begin position="89"/>
        <end position="141"/>
    </location>
</feature>
<dbReference type="PROSITE" id="PS50887">
    <property type="entry name" value="GGDEF"/>
    <property type="match status" value="1"/>
</dbReference>
<gene>
    <name evidence="3" type="ORF">ICC18_20170</name>
</gene>
<dbReference type="PANTHER" id="PTHR46663:SF3">
    <property type="entry name" value="SLL0267 PROTEIN"/>
    <property type="match status" value="1"/>
</dbReference>
<organism evidence="3 4">
    <name type="scientific">Paenibacillus sedimenti</name>
    <dbReference type="NCBI Taxonomy" id="2770274"/>
    <lineage>
        <taxon>Bacteria</taxon>
        <taxon>Bacillati</taxon>
        <taxon>Bacillota</taxon>
        <taxon>Bacilli</taxon>
        <taxon>Bacillales</taxon>
        <taxon>Paenibacillaceae</taxon>
        <taxon>Paenibacillus</taxon>
    </lineage>
</organism>
<protein>
    <submittedName>
        <fullName evidence="3">GGDEF domain-containing protein</fullName>
    </submittedName>
</protein>